<dbReference type="STRING" id="35608.A0A2U1PBV1"/>
<organism evidence="3 4">
    <name type="scientific">Artemisia annua</name>
    <name type="common">Sweet wormwood</name>
    <dbReference type="NCBI Taxonomy" id="35608"/>
    <lineage>
        <taxon>Eukaryota</taxon>
        <taxon>Viridiplantae</taxon>
        <taxon>Streptophyta</taxon>
        <taxon>Embryophyta</taxon>
        <taxon>Tracheophyta</taxon>
        <taxon>Spermatophyta</taxon>
        <taxon>Magnoliopsida</taxon>
        <taxon>eudicotyledons</taxon>
        <taxon>Gunneridae</taxon>
        <taxon>Pentapetalae</taxon>
        <taxon>asterids</taxon>
        <taxon>campanulids</taxon>
        <taxon>Asterales</taxon>
        <taxon>Asteraceae</taxon>
        <taxon>Asteroideae</taxon>
        <taxon>Anthemideae</taxon>
        <taxon>Artemisiinae</taxon>
        <taxon>Artemisia</taxon>
    </lineage>
</organism>
<accession>A0A2U1PBV1</accession>
<dbReference type="OrthoDB" id="1717440at2759"/>
<dbReference type="Gene3D" id="1.10.560.10">
    <property type="entry name" value="GroEL-like equatorial domain"/>
    <property type="match status" value="1"/>
</dbReference>
<dbReference type="GO" id="GO:0042026">
    <property type="term" value="P:protein refolding"/>
    <property type="evidence" value="ECO:0007669"/>
    <property type="project" value="InterPro"/>
</dbReference>
<evidence type="ECO:0000256" key="2">
    <source>
        <dbReference type="ARBA" id="ARBA00023186"/>
    </source>
</evidence>
<keyword evidence="4" id="KW-1185">Reference proteome</keyword>
<dbReference type="GO" id="GO:0140662">
    <property type="term" value="F:ATP-dependent protein folding chaperone"/>
    <property type="evidence" value="ECO:0007669"/>
    <property type="project" value="InterPro"/>
</dbReference>
<sequence>MIKSGLLAVAFGANPISLKTRMDRTVKELIKVLKSKAIPVRKSDDIKAGNDEFIGNLIVEAIDKIGHDELISIESSSSSETSVMAEEGMKAHKVMKFAEC</sequence>
<dbReference type="PANTHER" id="PTHR45633">
    <property type="entry name" value="60 KDA HEAT SHOCK PROTEIN, MITOCHONDRIAL"/>
    <property type="match status" value="1"/>
</dbReference>
<dbReference type="SUPFAM" id="SSF54849">
    <property type="entry name" value="GroEL-intermediate domain like"/>
    <property type="match status" value="1"/>
</dbReference>
<evidence type="ECO:0000313" key="4">
    <source>
        <dbReference type="Proteomes" id="UP000245207"/>
    </source>
</evidence>
<dbReference type="Proteomes" id="UP000245207">
    <property type="component" value="Unassembled WGS sequence"/>
</dbReference>
<comment type="caution">
    <text evidence="3">The sequence shown here is derived from an EMBL/GenBank/DDBJ whole genome shotgun (WGS) entry which is preliminary data.</text>
</comment>
<comment type="similarity">
    <text evidence="1">Belongs to the chaperonin (HSP60) family.</text>
</comment>
<protein>
    <submittedName>
        <fullName evidence="3">Chaperonin 60 subunit alpha 2, chloroplastic</fullName>
    </submittedName>
</protein>
<dbReference type="EMBL" id="PKPP01001374">
    <property type="protein sequence ID" value="PWA83232.1"/>
    <property type="molecule type" value="Genomic_DNA"/>
</dbReference>
<dbReference type="AlphaFoldDB" id="A0A2U1PBV1"/>
<reference evidence="3 4" key="1">
    <citation type="journal article" date="2018" name="Mol. Plant">
        <title>The genome of Artemisia annua provides insight into the evolution of Asteraceae family and artemisinin biosynthesis.</title>
        <authorList>
            <person name="Shen Q."/>
            <person name="Zhang L."/>
            <person name="Liao Z."/>
            <person name="Wang S."/>
            <person name="Yan T."/>
            <person name="Shi P."/>
            <person name="Liu M."/>
            <person name="Fu X."/>
            <person name="Pan Q."/>
            <person name="Wang Y."/>
            <person name="Lv Z."/>
            <person name="Lu X."/>
            <person name="Zhang F."/>
            <person name="Jiang W."/>
            <person name="Ma Y."/>
            <person name="Chen M."/>
            <person name="Hao X."/>
            <person name="Li L."/>
            <person name="Tang Y."/>
            <person name="Lv G."/>
            <person name="Zhou Y."/>
            <person name="Sun X."/>
            <person name="Brodelius P.E."/>
            <person name="Rose J.K.C."/>
            <person name="Tang K."/>
        </authorList>
    </citation>
    <scope>NUCLEOTIDE SEQUENCE [LARGE SCALE GENOMIC DNA]</scope>
    <source>
        <strain evidence="4">cv. Huhao1</strain>
        <tissue evidence="3">Leaf</tissue>
    </source>
</reference>
<proteinExistence type="inferred from homology"/>
<evidence type="ECO:0000313" key="3">
    <source>
        <dbReference type="EMBL" id="PWA83232.1"/>
    </source>
</evidence>
<gene>
    <name evidence="3" type="ORF">CTI12_AA170160</name>
</gene>
<keyword evidence="2" id="KW-0143">Chaperone</keyword>
<dbReference type="InterPro" id="IPR027413">
    <property type="entry name" value="GROEL-like_equatorial_sf"/>
</dbReference>
<name>A0A2U1PBV1_ARTAN</name>
<dbReference type="InterPro" id="IPR027410">
    <property type="entry name" value="TCP-1-like_intermed_sf"/>
</dbReference>
<dbReference type="InterPro" id="IPR001844">
    <property type="entry name" value="Cpn60/GroEL"/>
</dbReference>
<dbReference type="Gene3D" id="3.30.260.10">
    <property type="entry name" value="TCP-1-like chaperonin intermediate domain"/>
    <property type="match status" value="1"/>
</dbReference>
<evidence type="ECO:0000256" key="1">
    <source>
        <dbReference type="ARBA" id="ARBA00006607"/>
    </source>
</evidence>